<name>A0AAE9VLY0_9GAMM</name>
<dbReference type="SUPFAM" id="SSF53335">
    <property type="entry name" value="S-adenosyl-L-methionine-dependent methyltransferases"/>
    <property type="match status" value="1"/>
</dbReference>
<dbReference type="AlphaFoldDB" id="A0AAE9VLY0"/>
<keyword evidence="1" id="KW-0620">Polyamine biosynthesis</keyword>
<evidence type="ECO:0000313" key="3">
    <source>
        <dbReference type="Proteomes" id="UP001212189"/>
    </source>
</evidence>
<dbReference type="RefSeq" id="WP_269817454.1">
    <property type="nucleotide sequence ID" value="NZ_CP114976.1"/>
</dbReference>
<dbReference type="Gene3D" id="3.40.50.150">
    <property type="entry name" value="Vaccinia Virus protein VP39"/>
    <property type="match status" value="1"/>
</dbReference>
<accession>A0AAE9VLY0</accession>
<evidence type="ECO:0000256" key="1">
    <source>
        <dbReference type="ARBA" id="ARBA00023115"/>
    </source>
</evidence>
<proteinExistence type="predicted"/>
<dbReference type="PANTHER" id="PTHR43317:SF1">
    <property type="entry name" value="THERMOSPERMINE SYNTHASE ACAULIS5"/>
    <property type="match status" value="1"/>
</dbReference>
<organism evidence="2 3">
    <name type="scientific">Denitrificimonas caeni</name>
    <dbReference type="NCBI Taxonomy" id="521720"/>
    <lineage>
        <taxon>Bacteria</taxon>
        <taxon>Pseudomonadati</taxon>
        <taxon>Pseudomonadota</taxon>
        <taxon>Gammaproteobacteria</taxon>
        <taxon>Pseudomonadales</taxon>
        <taxon>Pseudomonadaceae</taxon>
        <taxon>Denitrificimonas</taxon>
    </lineage>
</organism>
<dbReference type="CDD" id="cd02440">
    <property type="entry name" value="AdoMet_MTases"/>
    <property type="match status" value="1"/>
</dbReference>
<dbReference type="InterPro" id="IPR029063">
    <property type="entry name" value="SAM-dependent_MTases_sf"/>
</dbReference>
<dbReference type="PANTHER" id="PTHR43317">
    <property type="entry name" value="THERMOSPERMINE SYNTHASE ACAULIS5"/>
    <property type="match status" value="1"/>
</dbReference>
<dbReference type="Proteomes" id="UP001212189">
    <property type="component" value="Chromosome"/>
</dbReference>
<evidence type="ECO:0000313" key="2">
    <source>
        <dbReference type="EMBL" id="WBE24510.1"/>
    </source>
</evidence>
<dbReference type="KEGG" id="dce:O6P33_09005"/>
<reference evidence="2 3" key="1">
    <citation type="submission" date="2022-12" db="EMBL/GenBank/DDBJ databases">
        <title>Coexistence and Characterization of a Novel Tigecycline Resistance gene tet(X) variant and blaNDM-1 in a Pseudomonas caeni Isolate of Chicken Origin.</title>
        <authorList>
            <person name="Lu X."/>
            <person name="Zhang L."/>
            <person name="Li R."/>
            <person name="Wang Z."/>
        </authorList>
    </citation>
    <scope>NUCLEOTIDE SEQUENCE [LARGE SCALE GENOMIC DNA]</scope>
    <source>
        <strain evidence="2 3">CE14</strain>
    </source>
</reference>
<sequence>MLVEQQAAKRVLVEETDEYGVIRVVENNGYRYLEFGDSAEQSCVLYENPLYLKYDYTRAMLLASLCHPHPETALFLGLGAGSLTEVCLAALPHLNDVEVLELREPLPRLAMEYLGMSDDPRLTIRIGDALELIDTAETADLIYLDMYTDAGPSVAHLAWGFLAKCQDLLNPGGWLIINQWATLDGRPLGAALFRGLFYRHYWEIPVKEGNVILLVPYSFEQSPPLPLLREQAARVGAELGYDISYLIEAIRPPSE</sequence>
<protein>
    <submittedName>
        <fullName evidence="2">Spermidine synthase</fullName>
    </submittedName>
</protein>
<dbReference type="GO" id="GO:0006596">
    <property type="term" value="P:polyamine biosynthetic process"/>
    <property type="evidence" value="ECO:0007669"/>
    <property type="project" value="UniProtKB-KW"/>
</dbReference>
<dbReference type="EMBL" id="CP114976">
    <property type="protein sequence ID" value="WBE24510.1"/>
    <property type="molecule type" value="Genomic_DNA"/>
</dbReference>
<gene>
    <name evidence="2" type="ORF">O6P33_09005</name>
</gene>
<keyword evidence="3" id="KW-1185">Reference proteome</keyword>